<reference evidence="2 3" key="1">
    <citation type="journal article" date="2016" name="BMC Genomics">
        <title>Comparative genomics reveals Cyclospora cayetanensis possesses coccidia-like metabolism and invasion components but unique surface antigens.</title>
        <authorList>
            <person name="Liu S."/>
            <person name="Wang L."/>
            <person name="Zheng H."/>
            <person name="Xu Z."/>
            <person name="Roellig D.M."/>
            <person name="Li N."/>
            <person name="Frace M.A."/>
            <person name="Tang K."/>
            <person name="Arrowood M.J."/>
            <person name="Moss D.M."/>
            <person name="Zhang L."/>
            <person name="Feng Y."/>
            <person name="Xiao L."/>
        </authorList>
    </citation>
    <scope>NUCLEOTIDE SEQUENCE [LARGE SCALE GENOMIC DNA]</scope>
    <source>
        <strain evidence="2 3">CHN_HEN01</strain>
    </source>
</reference>
<evidence type="ECO:0000313" key="3">
    <source>
        <dbReference type="Proteomes" id="UP000095192"/>
    </source>
</evidence>
<gene>
    <name evidence="2" type="ORF">cyc_01780</name>
</gene>
<comment type="caution">
    <text evidence="2">The sequence shown here is derived from an EMBL/GenBank/DDBJ whole genome shotgun (WGS) entry which is preliminary data.</text>
</comment>
<organism evidence="2 3">
    <name type="scientific">Cyclospora cayetanensis</name>
    <dbReference type="NCBI Taxonomy" id="88456"/>
    <lineage>
        <taxon>Eukaryota</taxon>
        <taxon>Sar</taxon>
        <taxon>Alveolata</taxon>
        <taxon>Apicomplexa</taxon>
        <taxon>Conoidasida</taxon>
        <taxon>Coccidia</taxon>
        <taxon>Eucoccidiorida</taxon>
        <taxon>Eimeriorina</taxon>
        <taxon>Eimeriidae</taxon>
        <taxon>Cyclospora</taxon>
    </lineage>
</organism>
<accession>A0A1D3D129</accession>
<dbReference type="InParanoid" id="A0A1D3D129"/>
<dbReference type="Proteomes" id="UP000095192">
    <property type="component" value="Unassembled WGS sequence"/>
</dbReference>
<evidence type="ECO:0000256" key="1">
    <source>
        <dbReference type="SAM" id="MobiDB-lite"/>
    </source>
</evidence>
<feature type="region of interest" description="Disordered" evidence="1">
    <location>
        <begin position="31"/>
        <end position="125"/>
    </location>
</feature>
<name>A0A1D3D129_9EIME</name>
<dbReference type="VEuPathDB" id="ToxoDB:cyc_01780"/>
<evidence type="ECO:0000313" key="2">
    <source>
        <dbReference type="EMBL" id="OEH77150.1"/>
    </source>
</evidence>
<feature type="compositionally biased region" description="Basic residues" evidence="1">
    <location>
        <begin position="113"/>
        <end position="125"/>
    </location>
</feature>
<protein>
    <submittedName>
        <fullName evidence="2">Uncharacterized protein</fullName>
    </submittedName>
</protein>
<keyword evidence="3" id="KW-1185">Reference proteome</keyword>
<proteinExistence type="predicted"/>
<sequence length="125" mass="13644">MGVLGAPPRKGRQLLRRLRLRQQNARVDCCSRFSSKHGISASVSPEDASRTEGRRGSSRNLLKPVSLSEEMQQLGDKKRAKGPLTRVPPPQKGGRMPARGSGKGSRLSPLRGPLKHHLHCKAKAP</sequence>
<dbReference type="EMBL" id="JROU02001198">
    <property type="protein sequence ID" value="OEH77150.1"/>
    <property type="molecule type" value="Genomic_DNA"/>
</dbReference>
<dbReference type="AlphaFoldDB" id="A0A1D3D129"/>